<dbReference type="Proteomes" id="UP000214880">
    <property type="component" value="Unassembled WGS sequence"/>
</dbReference>
<dbReference type="AlphaFoldDB" id="A0A1G9VTW7"/>
<dbReference type="OrthoDB" id="1677155at2"/>
<proteinExistence type="predicted"/>
<reference evidence="2 3" key="1">
    <citation type="submission" date="2016-10" db="EMBL/GenBank/DDBJ databases">
        <authorList>
            <person name="de Groot N.N."/>
        </authorList>
    </citation>
    <scope>NUCLEOTIDE SEQUENCE [LARGE SCALE GENOMIC DNA]</scope>
    <source>
        <strain evidence="2 3">DSM 1736</strain>
    </source>
</reference>
<evidence type="ECO:0000313" key="3">
    <source>
        <dbReference type="Proteomes" id="UP000214880"/>
    </source>
</evidence>
<protein>
    <recommendedName>
        <fullName evidence="4">Zinc-ribbon domain-containing protein</fullName>
    </recommendedName>
</protein>
<feature type="region of interest" description="Disordered" evidence="1">
    <location>
        <begin position="45"/>
        <end position="68"/>
    </location>
</feature>
<evidence type="ECO:0000313" key="2">
    <source>
        <dbReference type="EMBL" id="SDM75305.1"/>
    </source>
</evidence>
<keyword evidence="3" id="KW-1185">Reference proteome</keyword>
<dbReference type="EMBL" id="FNHB01000007">
    <property type="protein sequence ID" value="SDM75305.1"/>
    <property type="molecule type" value="Genomic_DNA"/>
</dbReference>
<evidence type="ECO:0000256" key="1">
    <source>
        <dbReference type="SAM" id="MobiDB-lite"/>
    </source>
</evidence>
<sequence>MTVLRFCPACGQKLLKASLMNYCASCGQKLADLAGLAESPGAAAAAKLPRNVHPSTPDADSGQRSKPPESAEYYSVVLKSCGNQQRVTERLSKVLRRSITATRMAVELIPCLVLYKSKAAAVQAVTTIFAEERLHYTVITGEARASAPALPGLDQEMQYLLKHAPAGLWLGEFIRMVIPSVERKSGFAALIATDCGLYLFNRPFTGTCSDRVIIPYAWLADILVANDNRLILVDKEDAGEDWLRVTEAGQLASLYRLIKQVLVRDAGNCCPQ</sequence>
<accession>A0A1G9VTW7</accession>
<dbReference type="RefSeq" id="WP_092074013.1">
    <property type="nucleotide sequence ID" value="NZ_FNHB01000007.1"/>
</dbReference>
<evidence type="ECO:0008006" key="4">
    <source>
        <dbReference type="Google" id="ProtNLM"/>
    </source>
</evidence>
<name>A0A1G9VTW7_9FIRM</name>
<organism evidence="2 3">
    <name type="scientific">Dendrosporobacter quercicolus</name>
    <dbReference type="NCBI Taxonomy" id="146817"/>
    <lineage>
        <taxon>Bacteria</taxon>
        <taxon>Bacillati</taxon>
        <taxon>Bacillota</taxon>
        <taxon>Negativicutes</taxon>
        <taxon>Selenomonadales</taxon>
        <taxon>Sporomusaceae</taxon>
        <taxon>Dendrosporobacter</taxon>
    </lineage>
</organism>
<gene>
    <name evidence="2" type="ORF">SAMN04488502_10732</name>
</gene>